<sequence length="853" mass="100794">MSKLELENITDFYKKISKIQNLLDEFNHFWAKELFNQIIKEIEIKIETISERISIYNILINIWESYVKNLVSDLYSNWPLIYDAYNCIFEILSVLNESNRISEIGIRLVKIFHKIKFTNNKNIAKILESLALLIYNSENFQKSLELFFLSFYFNEGFLQTPSSDECFKKFNSLLLKLSTDHRDILLNAFLFEIYDGFFDGNNIKFQDFTEMLYRISFQNFEFTLHKSMQKISQHSINFQEEIGLVEETIDFLQMIKEERWAFSVVKIYSNILYKLNKNQKLEKFIYSFIEKSCKHGEYSTALKTYSYLDEITYSNDSEFQIRSIKIWAKAAKNFRKLADKSYFVSAIKSFRELLKLPKDPRLFQDFTYAFNEYYRLVRGRLNIDEEEFWWIAFHRSIFEEGFKDIAELSAKNLNIAQLPLFESMINDGIQKTIEMKTRLAKTNDPIDIGGMIPSKIIIKLRIPANKNMKMYSELIYTSGFSKPELVKIDEIWKEPQLIKLYMQLPFNNPQIENLNQSQISQVQFGKLAFLFLPQELRMFFSQLNIGKDHVPEIFIIMDEPGYPFEMLHDEKSSLGTKFAFGYRFDEPKLSPEKIVIQDQPEDVVNLKYMILAIGDLNRNFPKIWNENDKKYYPLYPFPESSKQLEFLESKLNNLLHLVEKSTFLNSQSGTYQNIEKEITSGLYNIIYISSNLFYIEENPLHSYFITPDDKIINLQDILEMLEFAQKHNEIQGIPFFKPLLVFDAHIIDRSGKIISRSFNQLSNISKLVGSKNNLGILARISIEFDEILKLFLSEFINRLFLRESIGSALLKAHKQLYRIVKSLEKLDEDNYSLSQTLLETHYVFYGNLFNFLE</sequence>
<gene>
    <name evidence="1" type="ORF">DSAG12_01480</name>
</gene>
<dbReference type="Proteomes" id="UP000321408">
    <property type="component" value="Chromosome"/>
</dbReference>
<evidence type="ECO:0000313" key="2">
    <source>
        <dbReference type="Proteomes" id="UP000321408"/>
    </source>
</evidence>
<organism evidence="1 2">
    <name type="scientific">Promethearchaeum syntrophicum</name>
    <dbReference type="NCBI Taxonomy" id="2594042"/>
    <lineage>
        <taxon>Archaea</taxon>
        <taxon>Promethearchaeati</taxon>
        <taxon>Promethearchaeota</taxon>
        <taxon>Promethearchaeia</taxon>
        <taxon>Promethearchaeales</taxon>
        <taxon>Promethearchaeaceae</taxon>
        <taxon>Promethearchaeum</taxon>
    </lineage>
</organism>
<reference evidence="1 2" key="2">
    <citation type="journal article" date="2024" name="Int. J. Syst. Evol. Microbiol.">
        <title>Promethearchaeum syntrophicum gen. nov., sp. nov., an anaerobic, obligately syntrophic archaeon, the first isolate of the lineage 'Asgard' archaea, and proposal of the new archaeal phylum Promethearchaeota phyl. nov. and kingdom Promethearchaeati regn. nov.</title>
        <authorList>
            <person name="Imachi H."/>
            <person name="Nobu M.K."/>
            <person name="Kato S."/>
            <person name="Takaki Y."/>
            <person name="Miyazaki M."/>
            <person name="Miyata M."/>
            <person name="Ogawara M."/>
            <person name="Saito Y."/>
            <person name="Sakai S."/>
            <person name="Tahara Y.O."/>
            <person name="Takano Y."/>
            <person name="Tasumi E."/>
            <person name="Uematsu K."/>
            <person name="Yoshimura T."/>
            <person name="Itoh T."/>
            <person name="Ohkuma M."/>
            <person name="Takai K."/>
        </authorList>
    </citation>
    <scope>NUCLEOTIDE SEQUENCE [LARGE SCALE GENOMIC DNA]</scope>
    <source>
        <strain evidence="1 2">MK-D1</strain>
    </source>
</reference>
<reference evidence="1 2" key="1">
    <citation type="journal article" date="2020" name="Nature">
        <title>Isolation of an archaeon at the prokaryote-eukaryote interface.</title>
        <authorList>
            <person name="Imachi H."/>
            <person name="Nobu M.K."/>
            <person name="Nakahara N."/>
            <person name="Morono Y."/>
            <person name="Ogawara M."/>
            <person name="Takaki Y."/>
            <person name="Takano Y."/>
            <person name="Uematsu K."/>
            <person name="Ikuta T."/>
            <person name="Ito M."/>
            <person name="Matsui Y."/>
            <person name="Miyazaki M."/>
            <person name="Murata K."/>
            <person name="Saito Y."/>
            <person name="Sakai S."/>
            <person name="Song C."/>
            <person name="Tasumi E."/>
            <person name="Yamanaka Y."/>
            <person name="Yamaguchi T."/>
            <person name="Kamagata Y."/>
            <person name="Tamaki H."/>
            <person name="Takai K."/>
        </authorList>
    </citation>
    <scope>NUCLEOTIDE SEQUENCE [LARGE SCALE GENOMIC DNA]</scope>
    <source>
        <strain evidence="1 2">MK-D1</strain>
    </source>
</reference>
<dbReference type="AlphaFoldDB" id="A0A5B9D9A3"/>
<dbReference type="RefSeq" id="WP_147662555.1">
    <property type="nucleotide sequence ID" value="NZ_CP042905.2"/>
</dbReference>
<protein>
    <recommendedName>
        <fullName evidence="3">CHAT domain protein</fullName>
    </recommendedName>
</protein>
<keyword evidence="2" id="KW-1185">Reference proteome</keyword>
<proteinExistence type="predicted"/>
<name>A0A5B9D9A3_9ARCH</name>
<accession>A0A5B9D9A3</accession>
<dbReference type="KEGG" id="psyt:DSAG12_01480"/>
<evidence type="ECO:0008006" key="3">
    <source>
        <dbReference type="Google" id="ProtNLM"/>
    </source>
</evidence>
<dbReference type="EMBL" id="CP042905">
    <property type="protein sequence ID" value="QEE15653.1"/>
    <property type="molecule type" value="Genomic_DNA"/>
</dbReference>
<evidence type="ECO:0000313" key="1">
    <source>
        <dbReference type="EMBL" id="QEE15653.1"/>
    </source>
</evidence>
<dbReference type="GeneID" id="41329474"/>